<dbReference type="Proteomes" id="UP000184418">
    <property type="component" value="Unassembled WGS sequence"/>
</dbReference>
<keyword evidence="1" id="KW-0472">Membrane</keyword>
<evidence type="ECO:0000313" key="2">
    <source>
        <dbReference type="EMBL" id="SHJ05313.1"/>
    </source>
</evidence>
<gene>
    <name evidence="2" type="ORF">SAMN02745146_2130</name>
</gene>
<reference evidence="2 3" key="1">
    <citation type="submission" date="2016-11" db="EMBL/GenBank/DDBJ databases">
        <authorList>
            <person name="Jaros S."/>
            <person name="Januszkiewicz K."/>
            <person name="Wedrychowicz H."/>
        </authorList>
    </citation>
    <scope>NUCLEOTIDE SEQUENCE [LARGE SCALE GENOMIC DNA]</scope>
    <source>
        <strain evidence="2 3">DSM 21074</strain>
    </source>
</reference>
<dbReference type="OrthoDB" id="851298at2"/>
<dbReference type="RefSeq" id="WP_073108814.1">
    <property type="nucleotide sequence ID" value="NZ_FQYN01000004.1"/>
</dbReference>
<name>A0A1M6G5W7_9BACT</name>
<accession>A0A1M6G5W7</accession>
<feature type="transmembrane region" description="Helical" evidence="1">
    <location>
        <begin position="198"/>
        <end position="220"/>
    </location>
</feature>
<feature type="transmembrane region" description="Helical" evidence="1">
    <location>
        <begin position="73"/>
        <end position="93"/>
    </location>
</feature>
<feature type="transmembrane region" description="Helical" evidence="1">
    <location>
        <begin position="129"/>
        <end position="151"/>
    </location>
</feature>
<feature type="transmembrane region" description="Helical" evidence="1">
    <location>
        <begin position="163"/>
        <end position="183"/>
    </location>
</feature>
<keyword evidence="1" id="KW-1133">Transmembrane helix</keyword>
<sequence>MPAADIVWWANLAKKLNILALLTFLVPLAVGLWRWRRLAVAHRPLVWFALGPGCVLGLASEIGRYVFRNNIAPLRLTVLAETLVLGWAYWYALDSPRTRLFLLGALGVFGLVFVAESVYWHGFWRGENAYAHTVQTFVLLSFALLYFEHLLRELHTIRLEHDPMFLISVGVMLYYAGTLMIFLLENSMQRLHQIDEIWTMYIIQAVLLMVFNGFLTLALWNANRPARPAS</sequence>
<feature type="transmembrane region" description="Helical" evidence="1">
    <location>
        <begin position="16"/>
        <end position="33"/>
    </location>
</feature>
<evidence type="ECO:0000256" key="1">
    <source>
        <dbReference type="SAM" id="Phobius"/>
    </source>
</evidence>
<evidence type="ECO:0000313" key="3">
    <source>
        <dbReference type="Proteomes" id="UP000184418"/>
    </source>
</evidence>
<proteinExistence type="predicted"/>
<feature type="transmembrane region" description="Helical" evidence="1">
    <location>
        <begin position="45"/>
        <end position="67"/>
    </location>
</feature>
<dbReference type="EMBL" id="FQYN01000004">
    <property type="protein sequence ID" value="SHJ05313.1"/>
    <property type="molecule type" value="Genomic_DNA"/>
</dbReference>
<organism evidence="2 3">
    <name type="scientific">Hymenobacter daecheongensis DSM 21074</name>
    <dbReference type="NCBI Taxonomy" id="1121955"/>
    <lineage>
        <taxon>Bacteria</taxon>
        <taxon>Pseudomonadati</taxon>
        <taxon>Bacteroidota</taxon>
        <taxon>Cytophagia</taxon>
        <taxon>Cytophagales</taxon>
        <taxon>Hymenobacteraceae</taxon>
        <taxon>Hymenobacter</taxon>
    </lineage>
</organism>
<keyword evidence="1" id="KW-0812">Transmembrane</keyword>
<dbReference type="AlphaFoldDB" id="A0A1M6G5W7"/>
<keyword evidence="3" id="KW-1185">Reference proteome</keyword>
<dbReference type="STRING" id="1121955.SAMN02745146_2130"/>
<protein>
    <submittedName>
        <fullName evidence="2">Uncharacterized protein</fullName>
    </submittedName>
</protein>
<feature type="transmembrane region" description="Helical" evidence="1">
    <location>
        <begin position="100"/>
        <end position="123"/>
    </location>
</feature>